<feature type="transmembrane region" description="Helical" evidence="1">
    <location>
        <begin position="168"/>
        <end position="189"/>
    </location>
</feature>
<keyword evidence="3" id="KW-1185">Reference proteome</keyword>
<evidence type="ECO:0000256" key="1">
    <source>
        <dbReference type="SAM" id="Phobius"/>
    </source>
</evidence>
<feature type="transmembrane region" description="Helical" evidence="1">
    <location>
        <begin position="47"/>
        <end position="66"/>
    </location>
</feature>
<proteinExistence type="predicted"/>
<evidence type="ECO:0000313" key="3">
    <source>
        <dbReference type="Proteomes" id="UP000283090"/>
    </source>
</evidence>
<organism evidence="2 3">
    <name type="scientific">Arthrobotrys flagrans</name>
    <name type="common">Nematode-trapping fungus</name>
    <name type="synonym">Trichothecium flagrans</name>
    <dbReference type="NCBI Taxonomy" id="97331"/>
    <lineage>
        <taxon>Eukaryota</taxon>
        <taxon>Fungi</taxon>
        <taxon>Dikarya</taxon>
        <taxon>Ascomycota</taxon>
        <taxon>Pezizomycotina</taxon>
        <taxon>Orbiliomycetes</taxon>
        <taxon>Orbiliales</taxon>
        <taxon>Orbiliaceae</taxon>
        <taxon>Arthrobotrys</taxon>
    </lineage>
</organism>
<dbReference type="Proteomes" id="UP000283090">
    <property type="component" value="Unassembled WGS sequence"/>
</dbReference>
<keyword evidence="1" id="KW-0812">Transmembrane</keyword>
<reference evidence="2 3" key="1">
    <citation type="submission" date="2019-01" db="EMBL/GenBank/DDBJ databases">
        <title>Intercellular communication is required for trap formation in the nematode-trapping fungus Duddingtonia flagrans.</title>
        <authorList>
            <person name="Youssar L."/>
            <person name="Wernet V."/>
            <person name="Hensel N."/>
            <person name="Hildebrandt H.-G."/>
            <person name="Fischer R."/>
        </authorList>
    </citation>
    <scope>NUCLEOTIDE SEQUENCE [LARGE SCALE GENOMIC DNA]</scope>
    <source>
        <strain evidence="2 3">CBS H-5679</strain>
    </source>
</reference>
<comment type="caution">
    <text evidence="2">The sequence shown here is derived from an EMBL/GenBank/DDBJ whole genome shotgun (WGS) entry which is preliminary data.</text>
</comment>
<dbReference type="RefSeq" id="XP_067492659.1">
    <property type="nucleotide sequence ID" value="XM_067634607.1"/>
</dbReference>
<protein>
    <submittedName>
        <fullName evidence="2">Uncharacterized protein</fullName>
    </submittedName>
</protein>
<name>A0A437A7E7_ARTFL</name>
<keyword evidence="1" id="KW-0472">Membrane</keyword>
<dbReference type="VEuPathDB" id="FungiDB:DFL_005358"/>
<dbReference type="EMBL" id="SAEB01000006">
    <property type="protein sequence ID" value="RVD87115.1"/>
    <property type="molecule type" value="Genomic_DNA"/>
</dbReference>
<dbReference type="OrthoDB" id="10259742at2759"/>
<sequence>MWVAHFAPCLESAHTPSTATLFGYTLTSSPTDCLPYHSSYPYTRSTFGQLLIALIFAITITALYRLPLISLAALLLATLPHLPLDIVISRDESVRGEYTKPIWKRDASVPLLDYPWGTFTSDLGIFVFAVSFHARTVYPPEEYEQRIGQPNVGSTSNKNSGVMKKDLTYGYLGVILFAAVMQAHFSFFGAPVENWWMAGVFMAELCGLSGFRLVGGVYEGLY</sequence>
<feature type="transmembrane region" description="Helical" evidence="1">
    <location>
        <begin position="195"/>
        <end position="214"/>
    </location>
</feature>
<keyword evidence="1" id="KW-1133">Transmembrane helix</keyword>
<evidence type="ECO:0000313" key="2">
    <source>
        <dbReference type="EMBL" id="RVD87115.1"/>
    </source>
</evidence>
<accession>A0A437A7E7</accession>
<dbReference type="GeneID" id="93587669"/>
<gene>
    <name evidence="2" type="ORF">DFL_005358</name>
</gene>
<dbReference type="AlphaFoldDB" id="A0A437A7E7"/>